<dbReference type="InterPro" id="IPR049278">
    <property type="entry name" value="MS_channel_C"/>
</dbReference>
<feature type="transmembrane region" description="Helical" evidence="7">
    <location>
        <begin position="91"/>
        <end position="121"/>
    </location>
</feature>
<keyword evidence="7" id="KW-0997">Cell inner membrane</keyword>
<protein>
    <recommendedName>
        <fullName evidence="7">Small-conductance mechanosensitive channel</fullName>
    </recommendedName>
</protein>
<dbReference type="Proteomes" id="UP001597294">
    <property type="component" value="Unassembled WGS sequence"/>
</dbReference>
<feature type="transmembrane region" description="Helical" evidence="7">
    <location>
        <begin position="59"/>
        <end position="85"/>
    </location>
</feature>
<accession>A0ABW5BPK0</accession>
<dbReference type="Pfam" id="PF00924">
    <property type="entry name" value="MS_channel_2nd"/>
    <property type="match status" value="1"/>
</dbReference>
<feature type="transmembrane region" description="Helical" evidence="7">
    <location>
        <begin position="20"/>
        <end position="38"/>
    </location>
</feature>
<organism evidence="11 12">
    <name type="scientific">Kiloniella antarctica</name>
    <dbReference type="NCBI Taxonomy" id="1550907"/>
    <lineage>
        <taxon>Bacteria</taxon>
        <taxon>Pseudomonadati</taxon>
        <taxon>Pseudomonadota</taxon>
        <taxon>Alphaproteobacteria</taxon>
        <taxon>Rhodospirillales</taxon>
        <taxon>Kiloniellaceae</taxon>
        <taxon>Kiloniella</taxon>
    </lineage>
</organism>
<evidence type="ECO:0000256" key="3">
    <source>
        <dbReference type="ARBA" id="ARBA00022475"/>
    </source>
</evidence>
<evidence type="ECO:0000256" key="5">
    <source>
        <dbReference type="ARBA" id="ARBA00022989"/>
    </source>
</evidence>
<gene>
    <name evidence="11" type="ORF">ACFSKO_19935</name>
</gene>
<dbReference type="Gene3D" id="2.30.30.60">
    <property type="match status" value="1"/>
</dbReference>
<keyword evidence="3" id="KW-1003">Cell membrane</keyword>
<evidence type="ECO:0000256" key="1">
    <source>
        <dbReference type="ARBA" id="ARBA00004651"/>
    </source>
</evidence>
<dbReference type="InterPro" id="IPR010920">
    <property type="entry name" value="LSM_dom_sf"/>
</dbReference>
<evidence type="ECO:0000259" key="10">
    <source>
        <dbReference type="Pfam" id="PF21088"/>
    </source>
</evidence>
<dbReference type="InterPro" id="IPR023408">
    <property type="entry name" value="MscS_beta-dom_sf"/>
</dbReference>
<dbReference type="Pfam" id="PF05552">
    <property type="entry name" value="MS_channel_1st_1"/>
    <property type="match status" value="1"/>
</dbReference>
<dbReference type="RefSeq" id="WP_380254981.1">
    <property type="nucleotide sequence ID" value="NZ_JBHUII010000013.1"/>
</dbReference>
<dbReference type="SUPFAM" id="SSF82861">
    <property type="entry name" value="Mechanosensitive channel protein MscS (YggB), transmembrane region"/>
    <property type="match status" value="1"/>
</dbReference>
<evidence type="ECO:0000313" key="12">
    <source>
        <dbReference type="Proteomes" id="UP001597294"/>
    </source>
</evidence>
<evidence type="ECO:0000313" key="11">
    <source>
        <dbReference type="EMBL" id="MFD2207892.1"/>
    </source>
</evidence>
<evidence type="ECO:0000256" key="7">
    <source>
        <dbReference type="RuleBase" id="RU369025"/>
    </source>
</evidence>
<feature type="domain" description="Mechanosensitive ion channel transmembrane helices 2/3" evidence="10">
    <location>
        <begin position="65"/>
        <end position="106"/>
    </location>
</feature>
<dbReference type="PANTHER" id="PTHR30221">
    <property type="entry name" value="SMALL-CONDUCTANCE MECHANOSENSITIVE CHANNEL"/>
    <property type="match status" value="1"/>
</dbReference>
<dbReference type="Pfam" id="PF21082">
    <property type="entry name" value="MS_channel_3rd"/>
    <property type="match status" value="1"/>
</dbReference>
<keyword evidence="5 7" id="KW-1133">Transmembrane helix</keyword>
<reference evidence="12" key="1">
    <citation type="journal article" date="2019" name="Int. J. Syst. Evol. Microbiol.">
        <title>The Global Catalogue of Microorganisms (GCM) 10K type strain sequencing project: providing services to taxonomists for standard genome sequencing and annotation.</title>
        <authorList>
            <consortium name="The Broad Institute Genomics Platform"/>
            <consortium name="The Broad Institute Genome Sequencing Center for Infectious Disease"/>
            <person name="Wu L."/>
            <person name="Ma J."/>
        </authorList>
    </citation>
    <scope>NUCLEOTIDE SEQUENCE [LARGE SCALE GENOMIC DNA]</scope>
    <source>
        <strain evidence="12">CGMCC 4.7192</strain>
    </source>
</reference>
<keyword evidence="7" id="KW-0813">Transport</keyword>
<comment type="similarity">
    <text evidence="2 7">Belongs to the MscS (TC 1.A.23) family.</text>
</comment>
<comment type="caution">
    <text evidence="7">Lacks conserved residue(s) required for the propagation of feature annotation.</text>
</comment>
<dbReference type="SUPFAM" id="SSF82689">
    <property type="entry name" value="Mechanosensitive channel protein MscS (YggB), C-terminal domain"/>
    <property type="match status" value="1"/>
</dbReference>
<keyword evidence="6 7" id="KW-0472">Membrane</keyword>
<dbReference type="InterPro" id="IPR008910">
    <property type="entry name" value="MSC_TM_helix"/>
</dbReference>
<evidence type="ECO:0000259" key="9">
    <source>
        <dbReference type="Pfam" id="PF21082"/>
    </source>
</evidence>
<dbReference type="InterPro" id="IPR011014">
    <property type="entry name" value="MscS_channel_TM-2"/>
</dbReference>
<dbReference type="InterPro" id="IPR049142">
    <property type="entry name" value="MS_channel_1st"/>
</dbReference>
<dbReference type="InterPro" id="IPR045275">
    <property type="entry name" value="MscS_archaea/bacteria_type"/>
</dbReference>
<keyword evidence="7" id="KW-0406">Ion transport</keyword>
<comment type="subcellular location">
    <subcellularLocation>
        <location evidence="7">Cell inner membrane</location>
        <topology evidence="7">Multi-pass membrane protein</topology>
    </subcellularLocation>
    <subcellularLocation>
        <location evidence="1">Cell membrane</location>
        <topology evidence="1">Multi-pass membrane protein</topology>
    </subcellularLocation>
</comment>
<proteinExistence type="inferred from homology"/>
<evidence type="ECO:0000256" key="2">
    <source>
        <dbReference type="ARBA" id="ARBA00008017"/>
    </source>
</evidence>
<name>A0ABW5BPK0_9PROT</name>
<comment type="caution">
    <text evidence="11">The sequence shown here is derived from an EMBL/GenBank/DDBJ whole genome shotgun (WGS) entry which is preliminary data.</text>
</comment>
<dbReference type="PANTHER" id="PTHR30221:SF1">
    <property type="entry name" value="SMALL-CONDUCTANCE MECHANOSENSITIVE CHANNEL"/>
    <property type="match status" value="1"/>
</dbReference>
<comment type="subunit">
    <text evidence="7">Homoheptamer.</text>
</comment>
<keyword evidence="12" id="KW-1185">Reference proteome</keyword>
<dbReference type="SUPFAM" id="SSF50182">
    <property type="entry name" value="Sm-like ribonucleoproteins"/>
    <property type="match status" value="1"/>
</dbReference>
<evidence type="ECO:0000256" key="6">
    <source>
        <dbReference type="ARBA" id="ARBA00023136"/>
    </source>
</evidence>
<evidence type="ECO:0000256" key="4">
    <source>
        <dbReference type="ARBA" id="ARBA00022692"/>
    </source>
</evidence>
<keyword evidence="7" id="KW-0407">Ion channel</keyword>
<dbReference type="EMBL" id="JBHUII010000013">
    <property type="protein sequence ID" value="MFD2207892.1"/>
    <property type="molecule type" value="Genomic_DNA"/>
</dbReference>
<dbReference type="Pfam" id="PF21088">
    <property type="entry name" value="MS_channel_1st"/>
    <property type="match status" value="1"/>
</dbReference>
<dbReference type="InterPro" id="IPR006685">
    <property type="entry name" value="MscS_channel_2nd"/>
</dbReference>
<evidence type="ECO:0000259" key="8">
    <source>
        <dbReference type="Pfam" id="PF00924"/>
    </source>
</evidence>
<comment type="function">
    <text evidence="7">Mechanosensitive channel that participates in the regulation of osmotic pressure changes within the cell, opening in response to stretch forces in the membrane lipid bilayer, without the need for other proteins. Contributes to normal resistance to hypoosmotic shock. Forms an ion channel of 1.0 nanosiemens conductance with a slight preference for anions.</text>
</comment>
<dbReference type="Gene3D" id="1.10.287.1260">
    <property type="match status" value="1"/>
</dbReference>
<feature type="domain" description="Mechanosensitive ion channel MscS" evidence="8">
    <location>
        <begin position="108"/>
        <end position="174"/>
    </location>
</feature>
<sequence>MITEEYKELIEQLSQTALDFSLEILAALAILIIGRFIAKRISGYVEKGLSKSGKVDRTLQPVIVKITGYAIMIFVVVAVLAQFGVETTSVIAVLGAAGLAIGLALQGTMQNIAAGFMLLFLRPFKVGEFVDADGISGTVDEISLFITHMTTVDGIYLSVPNSKLWSATVKNFSRNAKRRTDLAIGIGYGDDIKKAEKVALAVLSGDARLHKDPAPMVIVVGLGESSVDLNIRYWTDSGDYWPALSDNRRAIKEAFDKEGISIPFPQRDLHIVSDIKAKS</sequence>
<feature type="domain" description="Mechanosensitive ion channel MscS C-terminal" evidence="9">
    <location>
        <begin position="182"/>
        <end position="262"/>
    </location>
</feature>
<dbReference type="InterPro" id="IPR011066">
    <property type="entry name" value="MscS_channel_C_sf"/>
</dbReference>
<keyword evidence="4 7" id="KW-0812">Transmembrane</keyword>
<dbReference type="Gene3D" id="3.30.70.100">
    <property type="match status" value="1"/>
</dbReference>